<proteinExistence type="predicted"/>
<dbReference type="Proteomes" id="UP000254597">
    <property type="component" value="Unassembled WGS sequence"/>
</dbReference>
<dbReference type="Gene3D" id="3.30.160.390">
    <property type="entry name" value="Integrase, DNA-binding domain"/>
    <property type="match status" value="1"/>
</dbReference>
<dbReference type="InterPro" id="IPR038488">
    <property type="entry name" value="Integrase_DNA-bd_sf"/>
</dbReference>
<sequence length="76" mass="8795">MRLNDSIIKNLKSTDQSYYVFRNDGTRGTGRLGIKVFPSGRKSFVYRFQLDGKRKFKTGLITHLIRPASATLNWQE</sequence>
<accession>A0A379QL29</accession>
<evidence type="ECO:0000313" key="2">
    <source>
        <dbReference type="Proteomes" id="UP000254597"/>
    </source>
</evidence>
<dbReference type="EMBL" id="UGWP01000004">
    <property type="protein sequence ID" value="SUF56068.1"/>
    <property type="molecule type" value="Genomic_DNA"/>
</dbReference>
<reference evidence="1 2" key="1">
    <citation type="submission" date="2018-06" db="EMBL/GenBank/DDBJ databases">
        <authorList>
            <consortium name="Pathogen Informatics"/>
            <person name="Doyle S."/>
        </authorList>
    </citation>
    <scope>NUCLEOTIDE SEQUENCE [LARGE SCALE GENOMIC DNA]</scope>
    <source>
        <strain evidence="1 2">NCTC10252</strain>
    </source>
</reference>
<evidence type="ECO:0008006" key="3">
    <source>
        <dbReference type="Google" id="ProtNLM"/>
    </source>
</evidence>
<name>A0A379QL29_SALER</name>
<protein>
    <recommendedName>
        <fullName evidence="3">DUF4102 domain-containing protein</fullName>
    </recommendedName>
</protein>
<dbReference type="AlphaFoldDB" id="A0A379QL29"/>
<organism evidence="1 2">
    <name type="scientific">Salmonella enterica</name>
    <name type="common">Salmonella choleraesuis</name>
    <dbReference type="NCBI Taxonomy" id="28901"/>
    <lineage>
        <taxon>Bacteria</taxon>
        <taxon>Pseudomonadati</taxon>
        <taxon>Pseudomonadota</taxon>
        <taxon>Gammaproteobacteria</taxon>
        <taxon>Enterobacterales</taxon>
        <taxon>Enterobacteriaceae</taxon>
        <taxon>Salmonella</taxon>
    </lineage>
</organism>
<evidence type="ECO:0000313" key="1">
    <source>
        <dbReference type="EMBL" id="SUF56068.1"/>
    </source>
</evidence>
<gene>
    <name evidence="1" type="ORF">NCTC10252_01292</name>
</gene>